<keyword evidence="7" id="KW-0547">Nucleotide-binding</keyword>
<feature type="domain" description="Histidine kinase" evidence="15">
    <location>
        <begin position="250"/>
        <end position="452"/>
    </location>
</feature>
<dbReference type="SMART" id="SM00387">
    <property type="entry name" value="HATPase_c"/>
    <property type="match status" value="1"/>
</dbReference>
<feature type="transmembrane region" description="Helical" evidence="14">
    <location>
        <begin position="20"/>
        <end position="40"/>
    </location>
</feature>
<evidence type="ECO:0000256" key="12">
    <source>
        <dbReference type="ARBA" id="ARBA00023136"/>
    </source>
</evidence>
<comment type="caution">
    <text evidence="17">The sequence shown here is derived from an EMBL/GenBank/DDBJ whole genome shotgun (WGS) entry which is preliminary data.</text>
</comment>
<dbReference type="Gene3D" id="3.30.565.10">
    <property type="entry name" value="Histidine kinase-like ATPase, C-terminal domain"/>
    <property type="match status" value="1"/>
</dbReference>
<organism evidence="17">
    <name type="scientific">marine sediment metagenome</name>
    <dbReference type="NCBI Taxonomy" id="412755"/>
    <lineage>
        <taxon>unclassified sequences</taxon>
        <taxon>metagenomes</taxon>
        <taxon>ecological metagenomes</taxon>
    </lineage>
</organism>
<feature type="transmembrane region" description="Helical" evidence="14">
    <location>
        <begin position="167"/>
        <end position="190"/>
    </location>
</feature>
<sequence>MSLLPKSKPGRSIRTTLLCWLLPFAAIFMGVAWVLHGVILERMTRDFVKDRLYQEAAFIEHNLRATPAGEGNQIAFQHDSFNAASHHVYAVSLAGRELFSHPDWSAQLQPWLTQSETGLLTLSTQLPGQSAPSHFLAYRATSSVEGQPLIIVVAEDYSVLKAGEQELHLWTALVAVALLLLLIGMIWLAVHLSLRPTTQLRHQLQQLRQGGRSRLDEAVPAEFQRLTQQLNQLLDTLDQRLERSRQTNANLSHSVKTPIAAITQMLSNTQQPIDGAMRTQITSKLAEINLQLDTSMRSAQAAGPQAGKNANPVVQARDMLWMLGRLYAEKRFELDIQIDEYQLWPIEEQDLNELLGNLIDNAGKWARSQVLVCLQQDAQAFEIQVADDGIGVAEEQLEQLGTRGLRLDQQVPGHGLGLAIVRETVARYDGTLRFAASAQGGLLACVRLPRQS</sequence>
<feature type="domain" description="HAMP" evidence="16">
    <location>
        <begin position="191"/>
        <end position="242"/>
    </location>
</feature>
<dbReference type="InterPro" id="IPR005467">
    <property type="entry name" value="His_kinase_dom"/>
</dbReference>
<proteinExistence type="predicted"/>
<dbReference type="InterPro" id="IPR050428">
    <property type="entry name" value="TCS_sensor_his_kinase"/>
</dbReference>
<evidence type="ECO:0000313" key="17">
    <source>
        <dbReference type="EMBL" id="KKN70905.1"/>
    </source>
</evidence>
<reference evidence="17" key="1">
    <citation type="journal article" date="2015" name="Nature">
        <title>Complex archaea that bridge the gap between prokaryotes and eukaryotes.</title>
        <authorList>
            <person name="Spang A."/>
            <person name="Saw J.H."/>
            <person name="Jorgensen S.L."/>
            <person name="Zaremba-Niedzwiedzka K."/>
            <person name="Martijn J."/>
            <person name="Lind A.E."/>
            <person name="van Eijk R."/>
            <person name="Schleper C."/>
            <person name="Guy L."/>
            <person name="Ettema T.J."/>
        </authorList>
    </citation>
    <scope>NUCLEOTIDE SEQUENCE</scope>
</reference>
<evidence type="ECO:0000256" key="3">
    <source>
        <dbReference type="ARBA" id="ARBA00012438"/>
    </source>
</evidence>
<evidence type="ECO:0000256" key="11">
    <source>
        <dbReference type="ARBA" id="ARBA00023012"/>
    </source>
</evidence>
<dbReference type="Gene3D" id="1.10.287.130">
    <property type="match status" value="1"/>
</dbReference>
<comment type="subcellular location">
    <subcellularLocation>
        <location evidence="2">Membrane</location>
    </subcellularLocation>
</comment>
<dbReference type="PRINTS" id="PR00344">
    <property type="entry name" value="BCTRLSENSOR"/>
</dbReference>
<dbReference type="PROSITE" id="PS50109">
    <property type="entry name" value="HIS_KIN"/>
    <property type="match status" value="1"/>
</dbReference>
<dbReference type="PANTHER" id="PTHR45436:SF5">
    <property type="entry name" value="SENSOR HISTIDINE KINASE TRCS"/>
    <property type="match status" value="1"/>
</dbReference>
<evidence type="ECO:0000256" key="1">
    <source>
        <dbReference type="ARBA" id="ARBA00000085"/>
    </source>
</evidence>
<name>A0A0F9SPE8_9ZZZZ</name>
<evidence type="ECO:0000256" key="8">
    <source>
        <dbReference type="ARBA" id="ARBA00022777"/>
    </source>
</evidence>
<keyword evidence="10 14" id="KW-1133">Transmembrane helix</keyword>
<gene>
    <name evidence="17" type="ORF">LCGC14_0425960</name>
</gene>
<evidence type="ECO:0000256" key="2">
    <source>
        <dbReference type="ARBA" id="ARBA00004370"/>
    </source>
</evidence>
<keyword evidence="12 14" id="KW-0472">Membrane</keyword>
<dbReference type="GO" id="GO:0000155">
    <property type="term" value="F:phosphorelay sensor kinase activity"/>
    <property type="evidence" value="ECO:0007669"/>
    <property type="project" value="InterPro"/>
</dbReference>
<evidence type="ECO:0000256" key="10">
    <source>
        <dbReference type="ARBA" id="ARBA00022989"/>
    </source>
</evidence>
<dbReference type="InterPro" id="IPR003660">
    <property type="entry name" value="HAMP_dom"/>
</dbReference>
<evidence type="ECO:0000256" key="7">
    <source>
        <dbReference type="ARBA" id="ARBA00022741"/>
    </source>
</evidence>
<keyword evidence="5" id="KW-0808">Transferase</keyword>
<dbReference type="EC" id="2.7.13.3" evidence="3"/>
<keyword evidence="11" id="KW-0902">Two-component regulatory system</keyword>
<dbReference type="GO" id="GO:0005886">
    <property type="term" value="C:plasma membrane"/>
    <property type="evidence" value="ECO:0007669"/>
    <property type="project" value="TreeGrafter"/>
</dbReference>
<evidence type="ECO:0000256" key="6">
    <source>
        <dbReference type="ARBA" id="ARBA00022692"/>
    </source>
</evidence>
<dbReference type="InterPro" id="IPR004358">
    <property type="entry name" value="Sig_transdc_His_kin-like_C"/>
</dbReference>
<dbReference type="InterPro" id="IPR058619">
    <property type="entry name" value="PhoQ/CarS-like_HATPase"/>
</dbReference>
<dbReference type="PANTHER" id="PTHR45436">
    <property type="entry name" value="SENSOR HISTIDINE KINASE YKOH"/>
    <property type="match status" value="1"/>
</dbReference>
<accession>A0A0F9SPE8</accession>
<dbReference type="CDD" id="cd16954">
    <property type="entry name" value="HATPase_PhoQ-like"/>
    <property type="match status" value="1"/>
</dbReference>
<evidence type="ECO:0000259" key="15">
    <source>
        <dbReference type="PROSITE" id="PS50109"/>
    </source>
</evidence>
<dbReference type="InterPro" id="IPR003594">
    <property type="entry name" value="HATPase_dom"/>
</dbReference>
<evidence type="ECO:0000256" key="4">
    <source>
        <dbReference type="ARBA" id="ARBA00022553"/>
    </source>
</evidence>
<evidence type="ECO:0000256" key="13">
    <source>
        <dbReference type="SAM" id="Coils"/>
    </source>
</evidence>
<dbReference type="Pfam" id="PF02518">
    <property type="entry name" value="HATPase_c"/>
    <property type="match status" value="1"/>
</dbReference>
<keyword evidence="4" id="KW-0597">Phosphoprotein</keyword>
<evidence type="ECO:0000256" key="9">
    <source>
        <dbReference type="ARBA" id="ARBA00022840"/>
    </source>
</evidence>
<evidence type="ECO:0000256" key="14">
    <source>
        <dbReference type="SAM" id="Phobius"/>
    </source>
</evidence>
<keyword evidence="8" id="KW-0418">Kinase</keyword>
<dbReference type="SUPFAM" id="SSF47384">
    <property type="entry name" value="Homodimeric domain of signal transducing histidine kinase"/>
    <property type="match status" value="1"/>
</dbReference>
<dbReference type="PROSITE" id="PS50885">
    <property type="entry name" value="HAMP"/>
    <property type="match status" value="1"/>
</dbReference>
<dbReference type="AlphaFoldDB" id="A0A0F9SPE8"/>
<comment type="catalytic activity">
    <reaction evidence="1">
        <text>ATP + protein L-histidine = ADP + protein N-phospho-L-histidine.</text>
        <dbReference type="EC" id="2.7.13.3"/>
    </reaction>
</comment>
<dbReference type="EMBL" id="LAZR01000394">
    <property type="protein sequence ID" value="KKN70905.1"/>
    <property type="molecule type" value="Genomic_DNA"/>
</dbReference>
<feature type="coiled-coil region" evidence="13">
    <location>
        <begin position="223"/>
        <end position="254"/>
    </location>
</feature>
<keyword evidence="9" id="KW-0067">ATP-binding</keyword>
<dbReference type="InterPro" id="IPR036890">
    <property type="entry name" value="HATPase_C_sf"/>
</dbReference>
<keyword evidence="6 14" id="KW-0812">Transmembrane</keyword>
<evidence type="ECO:0000259" key="16">
    <source>
        <dbReference type="PROSITE" id="PS50885"/>
    </source>
</evidence>
<protein>
    <recommendedName>
        <fullName evidence="3">histidine kinase</fullName>
        <ecNumber evidence="3">2.7.13.3</ecNumber>
    </recommendedName>
</protein>
<keyword evidence="13" id="KW-0175">Coiled coil</keyword>
<dbReference type="SUPFAM" id="SSF55874">
    <property type="entry name" value="ATPase domain of HSP90 chaperone/DNA topoisomerase II/histidine kinase"/>
    <property type="match status" value="1"/>
</dbReference>
<evidence type="ECO:0000256" key="5">
    <source>
        <dbReference type="ARBA" id="ARBA00022679"/>
    </source>
</evidence>
<dbReference type="InterPro" id="IPR036097">
    <property type="entry name" value="HisK_dim/P_sf"/>
</dbReference>